<dbReference type="EMBL" id="GBRH01259040">
    <property type="protein sequence ID" value="JAD38855.1"/>
    <property type="molecule type" value="Transcribed_RNA"/>
</dbReference>
<evidence type="ECO:0000313" key="1">
    <source>
        <dbReference type="EMBL" id="JAD38855.1"/>
    </source>
</evidence>
<sequence>MLYTFSVKRIGHTLVMETASVSFKFTHSVRINGEMLEFR</sequence>
<name>A0A0A8ZQ22_ARUDO</name>
<proteinExistence type="predicted"/>
<dbReference type="AlphaFoldDB" id="A0A0A8ZQ22"/>
<protein>
    <submittedName>
        <fullName evidence="1">Uncharacterized protein</fullName>
    </submittedName>
</protein>
<organism evidence="1">
    <name type="scientific">Arundo donax</name>
    <name type="common">Giant reed</name>
    <name type="synonym">Donax arundinaceus</name>
    <dbReference type="NCBI Taxonomy" id="35708"/>
    <lineage>
        <taxon>Eukaryota</taxon>
        <taxon>Viridiplantae</taxon>
        <taxon>Streptophyta</taxon>
        <taxon>Embryophyta</taxon>
        <taxon>Tracheophyta</taxon>
        <taxon>Spermatophyta</taxon>
        <taxon>Magnoliopsida</taxon>
        <taxon>Liliopsida</taxon>
        <taxon>Poales</taxon>
        <taxon>Poaceae</taxon>
        <taxon>PACMAD clade</taxon>
        <taxon>Arundinoideae</taxon>
        <taxon>Arundineae</taxon>
        <taxon>Arundo</taxon>
    </lineage>
</organism>
<accession>A0A0A8ZQ22</accession>
<reference evidence="1" key="2">
    <citation type="journal article" date="2015" name="Data Brief">
        <title>Shoot transcriptome of the giant reed, Arundo donax.</title>
        <authorList>
            <person name="Barrero R.A."/>
            <person name="Guerrero F.D."/>
            <person name="Moolhuijzen P."/>
            <person name="Goolsby J.A."/>
            <person name="Tidwell J."/>
            <person name="Bellgard S.E."/>
            <person name="Bellgard M.I."/>
        </authorList>
    </citation>
    <scope>NUCLEOTIDE SEQUENCE</scope>
    <source>
        <tissue evidence="1">Shoot tissue taken approximately 20 cm above the soil surface</tissue>
    </source>
</reference>
<reference evidence="1" key="1">
    <citation type="submission" date="2014-09" db="EMBL/GenBank/DDBJ databases">
        <authorList>
            <person name="Magalhaes I.L.F."/>
            <person name="Oliveira U."/>
            <person name="Santos F.R."/>
            <person name="Vidigal T.H.D.A."/>
            <person name="Brescovit A.D."/>
            <person name="Santos A.J."/>
        </authorList>
    </citation>
    <scope>NUCLEOTIDE SEQUENCE</scope>
    <source>
        <tissue evidence="1">Shoot tissue taken approximately 20 cm above the soil surface</tissue>
    </source>
</reference>